<keyword evidence="2" id="KW-1185">Reference proteome</keyword>
<evidence type="ECO:0000313" key="1">
    <source>
        <dbReference type="EMBL" id="KAG7044629.1"/>
    </source>
</evidence>
<dbReference type="Proteomes" id="UP000699042">
    <property type="component" value="Unassembled WGS sequence"/>
</dbReference>
<evidence type="ECO:0000313" key="2">
    <source>
        <dbReference type="Proteomes" id="UP000699042"/>
    </source>
</evidence>
<dbReference type="EMBL" id="JAESDN010000010">
    <property type="protein sequence ID" value="KAG7044629.1"/>
    <property type="molecule type" value="Genomic_DNA"/>
</dbReference>
<comment type="caution">
    <text evidence="1">The sequence shown here is derived from an EMBL/GenBank/DDBJ whole genome shotgun (WGS) entry which is preliminary data.</text>
</comment>
<proteinExistence type="predicted"/>
<reference evidence="1" key="1">
    <citation type="submission" date="2021-05" db="EMBL/GenBank/DDBJ databases">
        <title>Comparative genomics of three Colletotrichum scovillei strains and genetic complementation revealed genes involved fungal growth and virulence on chili pepper.</title>
        <authorList>
            <person name="Hsieh D.-K."/>
            <person name="Chuang S.-C."/>
            <person name="Chen C.-Y."/>
            <person name="Chao Y.-T."/>
            <person name="Lu M.-Y.J."/>
            <person name="Lee M.-H."/>
            <person name="Shih M.-C."/>
        </authorList>
    </citation>
    <scope>NUCLEOTIDE SEQUENCE</scope>
    <source>
        <strain evidence="1">Coll-153</strain>
    </source>
</reference>
<gene>
    <name evidence="1" type="ORF">JMJ77_004091</name>
</gene>
<name>A0A9P7QWA0_9PEZI</name>
<accession>A0A9P7QWA0</accession>
<organism evidence="1 2">
    <name type="scientific">Colletotrichum scovillei</name>
    <dbReference type="NCBI Taxonomy" id="1209932"/>
    <lineage>
        <taxon>Eukaryota</taxon>
        <taxon>Fungi</taxon>
        <taxon>Dikarya</taxon>
        <taxon>Ascomycota</taxon>
        <taxon>Pezizomycotina</taxon>
        <taxon>Sordariomycetes</taxon>
        <taxon>Hypocreomycetidae</taxon>
        <taxon>Glomerellales</taxon>
        <taxon>Glomerellaceae</taxon>
        <taxon>Colletotrichum</taxon>
        <taxon>Colletotrichum acutatum species complex</taxon>
    </lineage>
</organism>
<protein>
    <submittedName>
        <fullName evidence="1">Uncharacterized protein</fullName>
    </submittedName>
</protein>
<feature type="non-terminal residue" evidence="1">
    <location>
        <position position="1"/>
    </location>
</feature>
<dbReference type="AlphaFoldDB" id="A0A9P7QWA0"/>
<sequence>SRDSVSSASIEFHQLRHNGSASCLAGDLWWGGRAPEHQPSERRVRDASRRLGICSHTLCFLRYASNDTNASTVD</sequence>